<organism evidence="1 2">
    <name type="scientific">Caerostris darwini</name>
    <dbReference type="NCBI Taxonomy" id="1538125"/>
    <lineage>
        <taxon>Eukaryota</taxon>
        <taxon>Metazoa</taxon>
        <taxon>Ecdysozoa</taxon>
        <taxon>Arthropoda</taxon>
        <taxon>Chelicerata</taxon>
        <taxon>Arachnida</taxon>
        <taxon>Araneae</taxon>
        <taxon>Araneomorphae</taxon>
        <taxon>Entelegynae</taxon>
        <taxon>Araneoidea</taxon>
        <taxon>Araneidae</taxon>
        <taxon>Caerostris</taxon>
    </lineage>
</organism>
<gene>
    <name evidence="1" type="ORF">CDAR_596821</name>
</gene>
<comment type="caution">
    <text evidence="1">The sequence shown here is derived from an EMBL/GenBank/DDBJ whole genome shotgun (WGS) entry which is preliminary data.</text>
</comment>
<dbReference type="Proteomes" id="UP001054837">
    <property type="component" value="Unassembled WGS sequence"/>
</dbReference>
<name>A0AAV4WCL9_9ARAC</name>
<dbReference type="EMBL" id="BPLQ01014509">
    <property type="protein sequence ID" value="GIY80497.1"/>
    <property type="molecule type" value="Genomic_DNA"/>
</dbReference>
<protein>
    <recommendedName>
        <fullName evidence="3">LAGLIDADG homing endonuclease</fullName>
    </recommendedName>
</protein>
<keyword evidence="2" id="KW-1185">Reference proteome</keyword>
<proteinExistence type="predicted"/>
<evidence type="ECO:0000313" key="2">
    <source>
        <dbReference type="Proteomes" id="UP001054837"/>
    </source>
</evidence>
<dbReference type="AlphaFoldDB" id="A0AAV4WCL9"/>
<accession>A0AAV4WCL9</accession>
<reference evidence="1 2" key="1">
    <citation type="submission" date="2021-06" db="EMBL/GenBank/DDBJ databases">
        <title>Caerostris darwini draft genome.</title>
        <authorList>
            <person name="Kono N."/>
            <person name="Arakawa K."/>
        </authorList>
    </citation>
    <scope>NUCLEOTIDE SEQUENCE [LARGE SCALE GENOMIC DNA]</scope>
</reference>
<evidence type="ECO:0008006" key="3">
    <source>
        <dbReference type="Google" id="ProtNLM"/>
    </source>
</evidence>
<sequence>MHNAKDEFCLIRTVCNVSMNFGCNLFNTTSKKLYALFHGVSGPKEKNFPSKVFYFLVSKYQNGCLPIPNMTRNSPVGSPTRVSDIRNFEQILTRFESISECRSRSTIP</sequence>
<evidence type="ECO:0000313" key="1">
    <source>
        <dbReference type="EMBL" id="GIY80497.1"/>
    </source>
</evidence>